<dbReference type="AlphaFoldDB" id="D9PFE5"/>
<protein>
    <submittedName>
        <fullName evidence="1">Uncharacterized protein</fullName>
    </submittedName>
</protein>
<evidence type="ECO:0000313" key="1">
    <source>
        <dbReference type="EMBL" id="EFK97727.1"/>
    </source>
</evidence>
<accession>D9PFE5</accession>
<gene>
    <name evidence="1" type="ORF">LDC_0224</name>
</gene>
<organism evidence="1">
    <name type="scientific">sediment metagenome</name>
    <dbReference type="NCBI Taxonomy" id="749907"/>
    <lineage>
        <taxon>unclassified sequences</taxon>
        <taxon>metagenomes</taxon>
        <taxon>ecological metagenomes</taxon>
    </lineage>
</organism>
<proteinExistence type="predicted"/>
<sequence length="60" mass="7178">MPEKVLKYYYFSVAKISQRLYKKFGGYIFGDPRLKHVSWGISQKWVLPKEEEVLKIVAKR</sequence>
<reference evidence="1" key="2">
    <citation type="journal article" date="2011" name="Microb. Ecol.">
        <title>Taxonomic and Functional Metagenomic Profiling of the Microbial Community in the Anoxic Sediment of a Sub-saline Shallow Lake (Laguna de Carrizo, Central Spain).</title>
        <authorList>
            <person name="Ferrer M."/>
            <person name="Guazzaroni M.E."/>
            <person name="Richter M."/>
            <person name="Garcia-Salamanca A."/>
            <person name="Yarza P."/>
            <person name="Suarez-Suarez A."/>
            <person name="Solano J."/>
            <person name="Alcaide M."/>
            <person name="van Dillewijn P."/>
            <person name="Molina-Henares M.A."/>
            <person name="Lopez-Cortes N."/>
            <person name="Al-Ramahi Y."/>
            <person name="Guerrero C."/>
            <person name="Acosta A."/>
            <person name="de Eugenio L.I."/>
            <person name="Martinez V."/>
            <person name="Marques S."/>
            <person name="Rojo F."/>
            <person name="Santero E."/>
            <person name="Genilloud O."/>
            <person name="Perez-Perez J."/>
            <person name="Rossello-Mora R."/>
            <person name="Ramos J.L."/>
        </authorList>
    </citation>
    <scope>NUCLEOTIDE SEQUENCE</scope>
</reference>
<reference evidence="1" key="1">
    <citation type="submission" date="2010-07" db="EMBL/GenBank/DDBJ databases">
        <authorList>
            <consortium name="CONSOLIDER consortium CSD2007-00005"/>
            <person name="Guazzaroni M.-E."/>
            <person name="Richter M."/>
            <person name="Garcia-Salamanca A."/>
            <person name="Yarza P."/>
            <person name="Ferrer M."/>
        </authorList>
    </citation>
    <scope>NUCLEOTIDE SEQUENCE</scope>
</reference>
<dbReference type="EMBL" id="ADZX01000052">
    <property type="protein sequence ID" value="EFK97727.1"/>
    <property type="molecule type" value="Genomic_DNA"/>
</dbReference>
<name>D9PFE5_9ZZZZ</name>
<comment type="caution">
    <text evidence="1">The sequence shown here is derived from an EMBL/GenBank/DDBJ whole genome shotgun (WGS) entry which is preliminary data.</text>
</comment>